<dbReference type="Gramene" id="ESW21788">
    <property type="protein sequence ID" value="ESW21788"/>
    <property type="gene ID" value="PHAVU_005G099200g"/>
</dbReference>
<dbReference type="AlphaFoldDB" id="V7BXJ6"/>
<protein>
    <submittedName>
        <fullName evidence="1">Uncharacterized protein</fullName>
    </submittedName>
</protein>
<gene>
    <name evidence="1" type="ORF">PHAVU_005G099200g</name>
</gene>
<evidence type="ECO:0000313" key="1">
    <source>
        <dbReference type="EMBL" id="ESW21788.1"/>
    </source>
</evidence>
<dbReference type="EMBL" id="CM002292">
    <property type="protein sequence ID" value="ESW21788.1"/>
    <property type="molecule type" value="Genomic_DNA"/>
</dbReference>
<sequence length="67" mass="8439">MSYTIRQMMRYIVYEIQCLRRKRFHKQIFRNKNNSQEWSEICSKMTKVQWLLYSCIKKMLNDLLKRS</sequence>
<dbReference type="OrthoDB" id="10353386at2759"/>
<reference evidence="2" key="1">
    <citation type="journal article" date="2014" name="Nat. Genet.">
        <title>A reference genome for common bean and genome-wide analysis of dual domestications.</title>
        <authorList>
            <person name="Schmutz J."/>
            <person name="McClean P.E."/>
            <person name="Mamidi S."/>
            <person name="Wu G.A."/>
            <person name="Cannon S.B."/>
            <person name="Grimwood J."/>
            <person name="Jenkins J."/>
            <person name="Shu S."/>
            <person name="Song Q."/>
            <person name="Chavarro C."/>
            <person name="Torres-Torres M."/>
            <person name="Geffroy V."/>
            <person name="Moghaddam S.M."/>
            <person name="Gao D."/>
            <person name="Abernathy B."/>
            <person name="Barry K."/>
            <person name="Blair M."/>
            <person name="Brick M.A."/>
            <person name="Chovatia M."/>
            <person name="Gepts P."/>
            <person name="Goodstein D.M."/>
            <person name="Gonzales M."/>
            <person name="Hellsten U."/>
            <person name="Hyten D.L."/>
            <person name="Jia G."/>
            <person name="Kelly J.D."/>
            <person name="Kudrna D."/>
            <person name="Lee R."/>
            <person name="Richard M.M."/>
            <person name="Miklas P.N."/>
            <person name="Osorno J.M."/>
            <person name="Rodrigues J."/>
            <person name="Thareau V."/>
            <person name="Urrea C.A."/>
            <person name="Wang M."/>
            <person name="Yu Y."/>
            <person name="Zhang M."/>
            <person name="Wing R.A."/>
            <person name="Cregan P.B."/>
            <person name="Rokhsar D.S."/>
            <person name="Jackson S.A."/>
        </authorList>
    </citation>
    <scope>NUCLEOTIDE SEQUENCE [LARGE SCALE GENOMIC DNA]</scope>
    <source>
        <strain evidence="2">cv. G19833</strain>
    </source>
</reference>
<accession>V7BXJ6</accession>
<name>V7BXJ6_PHAVU</name>
<keyword evidence="2" id="KW-1185">Reference proteome</keyword>
<evidence type="ECO:0000313" key="2">
    <source>
        <dbReference type="Proteomes" id="UP000000226"/>
    </source>
</evidence>
<proteinExistence type="predicted"/>
<dbReference type="Proteomes" id="UP000000226">
    <property type="component" value="Chromosome 5"/>
</dbReference>
<organism evidence="1 2">
    <name type="scientific">Phaseolus vulgaris</name>
    <name type="common">Kidney bean</name>
    <name type="synonym">French bean</name>
    <dbReference type="NCBI Taxonomy" id="3885"/>
    <lineage>
        <taxon>Eukaryota</taxon>
        <taxon>Viridiplantae</taxon>
        <taxon>Streptophyta</taxon>
        <taxon>Embryophyta</taxon>
        <taxon>Tracheophyta</taxon>
        <taxon>Spermatophyta</taxon>
        <taxon>Magnoliopsida</taxon>
        <taxon>eudicotyledons</taxon>
        <taxon>Gunneridae</taxon>
        <taxon>Pentapetalae</taxon>
        <taxon>rosids</taxon>
        <taxon>fabids</taxon>
        <taxon>Fabales</taxon>
        <taxon>Fabaceae</taxon>
        <taxon>Papilionoideae</taxon>
        <taxon>50 kb inversion clade</taxon>
        <taxon>NPAAA clade</taxon>
        <taxon>indigoferoid/millettioid clade</taxon>
        <taxon>Phaseoleae</taxon>
        <taxon>Phaseolus</taxon>
    </lineage>
</organism>